<evidence type="ECO:0000256" key="1">
    <source>
        <dbReference type="SAM" id="MobiDB-lite"/>
    </source>
</evidence>
<dbReference type="EMBL" id="CAJVRC010000859">
    <property type="protein sequence ID" value="CAG8897182.1"/>
    <property type="molecule type" value="Genomic_DNA"/>
</dbReference>
<reference evidence="2" key="1">
    <citation type="submission" date="2021-07" db="EMBL/GenBank/DDBJ databases">
        <authorList>
            <person name="Branca A.L. A."/>
        </authorList>
    </citation>
    <scope>NUCLEOTIDE SEQUENCE</scope>
</reference>
<dbReference type="Proteomes" id="UP001154252">
    <property type="component" value="Unassembled WGS sequence"/>
</dbReference>
<gene>
    <name evidence="2" type="ORF">PEGY_LOCUS4682</name>
</gene>
<dbReference type="OrthoDB" id="5325862at2759"/>
<protein>
    <submittedName>
        <fullName evidence="2">Uncharacterized protein</fullName>
    </submittedName>
</protein>
<comment type="caution">
    <text evidence="2">The sequence shown here is derived from an EMBL/GenBank/DDBJ whole genome shotgun (WGS) entry which is preliminary data.</text>
</comment>
<sequence>MTITTILDYSKPKEVEIHSSALSTRSNSTLNTLIESPSSFYPSRILTINAQGIRAFRLPLPSRQTEIFIYNQDGTKAYVSTRDKRRSGQATLSHPERGSLIRTDYFFGPSRDPVVHLLQLSSDIPEEVTVTGKWTSRTTRFGMPGGKQFEWEYAKEKRADGQKVNLIVFRAVEEEKGKSKETQGRRIAQLVRGEDSRTPGTSRSSAGNGGELQIDEAALQSLELEEAVIVATCLMMLKKEIDRRRMIQFAMIAGAGGS</sequence>
<evidence type="ECO:0000313" key="2">
    <source>
        <dbReference type="EMBL" id="CAG8897182.1"/>
    </source>
</evidence>
<feature type="region of interest" description="Disordered" evidence="1">
    <location>
        <begin position="178"/>
        <end position="211"/>
    </location>
</feature>
<accession>A0A9W4KGC2</accession>
<keyword evidence="3" id="KW-1185">Reference proteome</keyword>
<evidence type="ECO:0000313" key="3">
    <source>
        <dbReference type="Proteomes" id="UP001154252"/>
    </source>
</evidence>
<dbReference type="AlphaFoldDB" id="A0A9W4KGC2"/>
<name>A0A9W4KGC2_9EURO</name>
<proteinExistence type="predicted"/>
<organism evidence="2 3">
    <name type="scientific">Penicillium egyptiacum</name>
    <dbReference type="NCBI Taxonomy" id="1303716"/>
    <lineage>
        <taxon>Eukaryota</taxon>
        <taxon>Fungi</taxon>
        <taxon>Dikarya</taxon>
        <taxon>Ascomycota</taxon>
        <taxon>Pezizomycotina</taxon>
        <taxon>Eurotiomycetes</taxon>
        <taxon>Eurotiomycetidae</taxon>
        <taxon>Eurotiales</taxon>
        <taxon>Aspergillaceae</taxon>
        <taxon>Penicillium</taxon>
    </lineage>
</organism>